<reference evidence="2 3" key="1">
    <citation type="submission" date="2020-08" db="EMBL/GenBank/DDBJ databases">
        <title>Genome sequence of Sphingomonas daechungensis KACC 18115T.</title>
        <authorList>
            <person name="Hyun D.-W."/>
            <person name="Bae J.-W."/>
        </authorList>
    </citation>
    <scope>NUCLEOTIDE SEQUENCE [LARGE SCALE GENOMIC DNA]</scope>
    <source>
        <strain evidence="2 3">KACC 18115</strain>
    </source>
</reference>
<evidence type="ECO:0000256" key="1">
    <source>
        <dbReference type="PROSITE-ProRule" id="PRU00339"/>
    </source>
</evidence>
<keyword evidence="1" id="KW-0802">TPR repeat</keyword>
<dbReference type="PANTHER" id="PTHR12558">
    <property type="entry name" value="CELL DIVISION CYCLE 16,23,27"/>
    <property type="match status" value="1"/>
</dbReference>
<dbReference type="InterPro" id="IPR019734">
    <property type="entry name" value="TPR_rpt"/>
</dbReference>
<dbReference type="Pfam" id="PF13432">
    <property type="entry name" value="TPR_16"/>
    <property type="match status" value="2"/>
</dbReference>
<name>A0ABX6SZH4_9SPHN</name>
<evidence type="ECO:0000313" key="3">
    <source>
        <dbReference type="Proteomes" id="UP000516134"/>
    </source>
</evidence>
<keyword evidence="3" id="KW-1185">Reference proteome</keyword>
<accession>A0ABX6SZH4</accession>
<dbReference type="NCBIfam" id="NF047558">
    <property type="entry name" value="TPR_END_plus"/>
    <property type="match status" value="1"/>
</dbReference>
<dbReference type="PANTHER" id="PTHR12558:SF13">
    <property type="entry name" value="CELL DIVISION CYCLE PROTEIN 27 HOMOLOG"/>
    <property type="match status" value="1"/>
</dbReference>
<gene>
    <name evidence="2" type="ORF">H9L15_12375</name>
</gene>
<protein>
    <submittedName>
        <fullName evidence="2">Tetratricopeptide repeat protein</fullName>
    </submittedName>
</protein>
<dbReference type="InterPro" id="IPR011990">
    <property type="entry name" value="TPR-like_helical_dom_sf"/>
</dbReference>
<feature type="repeat" description="TPR" evidence="1">
    <location>
        <begin position="24"/>
        <end position="57"/>
    </location>
</feature>
<sequence length="182" mass="19891">MRARRFAEARDAIERALALDPLNPRTHRASGLIAYASRRYGDAVAAYRQALQLNPEISNANAFMGNSLMLMNKLPQARAAIASEKSDMFRLTSQAILEHRFGNPAAAQEAYAELVTKLGDAAVYQQAEVMAQFGRTSEAIDLLRRARAVGDAGLTAIATDPMLDPIARDPDFVRLVKELGFA</sequence>
<dbReference type="PROSITE" id="PS50005">
    <property type="entry name" value="TPR"/>
    <property type="match status" value="1"/>
</dbReference>
<dbReference type="EMBL" id="CP060780">
    <property type="protein sequence ID" value="QNP42850.1"/>
    <property type="molecule type" value="Genomic_DNA"/>
</dbReference>
<dbReference type="Proteomes" id="UP000516134">
    <property type="component" value="Chromosome"/>
</dbReference>
<dbReference type="Gene3D" id="1.25.40.10">
    <property type="entry name" value="Tetratricopeptide repeat domain"/>
    <property type="match status" value="1"/>
</dbReference>
<dbReference type="SUPFAM" id="SSF48452">
    <property type="entry name" value="TPR-like"/>
    <property type="match status" value="1"/>
</dbReference>
<evidence type="ECO:0000313" key="2">
    <source>
        <dbReference type="EMBL" id="QNP42850.1"/>
    </source>
</evidence>
<organism evidence="2 3">
    <name type="scientific">Sphingomonas daechungensis</name>
    <dbReference type="NCBI Taxonomy" id="1176646"/>
    <lineage>
        <taxon>Bacteria</taxon>
        <taxon>Pseudomonadati</taxon>
        <taxon>Pseudomonadota</taxon>
        <taxon>Alphaproteobacteria</taxon>
        <taxon>Sphingomonadales</taxon>
        <taxon>Sphingomonadaceae</taxon>
        <taxon>Sphingomonas</taxon>
    </lineage>
</organism>
<proteinExistence type="predicted"/>